<proteinExistence type="predicted"/>
<name>A0ABS4KW43_STRAV</name>
<organism evidence="2 3">
    <name type="scientific">Streptomyces avidinii</name>
    <dbReference type="NCBI Taxonomy" id="1895"/>
    <lineage>
        <taxon>Bacteria</taxon>
        <taxon>Bacillati</taxon>
        <taxon>Actinomycetota</taxon>
        <taxon>Actinomycetes</taxon>
        <taxon>Kitasatosporales</taxon>
        <taxon>Streptomycetaceae</taxon>
        <taxon>Streptomyces</taxon>
    </lineage>
</organism>
<evidence type="ECO:0000313" key="3">
    <source>
        <dbReference type="Proteomes" id="UP001519310"/>
    </source>
</evidence>
<evidence type="ECO:0000256" key="1">
    <source>
        <dbReference type="SAM" id="MobiDB-lite"/>
    </source>
</evidence>
<dbReference type="RefSeq" id="WP_189974022.1">
    <property type="nucleotide sequence ID" value="NZ_BMVL01000023.1"/>
</dbReference>
<sequence>MSLWSRARKVWHLGEVIAAIGAAGQAPPPPDLPVYLRQQYADHSKSQVEKLGRDIKRLTAAPRRPTTAVKLDRDSARRLRGKR</sequence>
<protein>
    <submittedName>
        <fullName evidence="2">Uncharacterized protein</fullName>
    </submittedName>
</protein>
<evidence type="ECO:0000313" key="2">
    <source>
        <dbReference type="EMBL" id="MBP2034249.1"/>
    </source>
</evidence>
<dbReference type="Proteomes" id="UP001519310">
    <property type="component" value="Unassembled WGS sequence"/>
</dbReference>
<comment type="caution">
    <text evidence="2">The sequence shown here is derived from an EMBL/GenBank/DDBJ whole genome shotgun (WGS) entry which is preliminary data.</text>
</comment>
<gene>
    <name evidence="2" type="ORF">J2Z77_000033</name>
</gene>
<reference evidence="2 3" key="1">
    <citation type="submission" date="2021-03" db="EMBL/GenBank/DDBJ databases">
        <title>Genomic Encyclopedia of Type Strains, Phase IV (KMG-IV): sequencing the most valuable type-strain genomes for metagenomic binning, comparative biology and taxonomic classification.</title>
        <authorList>
            <person name="Goeker M."/>
        </authorList>
    </citation>
    <scope>NUCLEOTIDE SEQUENCE [LARGE SCALE GENOMIC DNA]</scope>
    <source>
        <strain evidence="2 3">DSM 40526</strain>
    </source>
</reference>
<feature type="region of interest" description="Disordered" evidence="1">
    <location>
        <begin position="62"/>
        <end position="83"/>
    </location>
</feature>
<keyword evidence="3" id="KW-1185">Reference proteome</keyword>
<accession>A0ABS4KW43</accession>
<dbReference type="EMBL" id="JAGGLQ010000001">
    <property type="protein sequence ID" value="MBP2034249.1"/>
    <property type="molecule type" value="Genomic_DNA"/>
</dbReference>